<organism evidence="1 2">
    <name type="scientific">Aggregatibacter aphrophilus</name>
    <name type="common">Haemophilus aphrophilus</name>
    <dbReference type="NCBI Taxonomy" id="732"/>
    <lineage>
        <taxon>Bacteria</taxon>
        <taxon>Pseudomonadati</taxon>
        <taxon>Pseudomonadota</taxon>
        <taxon>Gammaproteobacteria</taxon>
        <taxon>Pasteurellales</taxon>
        <taxon>Pasteurellaceae</taxon>
        <taxon>Aggregatibacter</taxon>
    </lineage>
</organism>
<gene>
    <name evidence="1" type="ORF">BBB52_04155</name>
</gene>
<protein>
    <submittedName>
        <fullName evidence="1">Uncharacterized protein</fullName>
    </submittedName>
</protein>
<dbReference type="Proteomes" id="UP000092746">
    <property type="component" value="Unassembled WGS sequence"/>
</dbReference>
<evidence type="ECO:0000313" key="2">
    <source>
        <dbReference type="Proteomes" id="UP000092746"/>
    </source>
</evidence>
<reference evidence="1 2" key="1">
    <citation type="submission" date="2016-06" db="EMBL/GenBank/DDBJ databases">
        <title>Simultaneous identification of Haemophilus influenzae and Haemophilus haemolyticus using TaqMan real-time PCR.</title>
        <authorList>
            <person name="Price E.P."/>
            <person name="Sarovich D.S."/>
            <person name="Harris T."/>
            <person name="Spargo J.C."/>
            <person name="Nosworthy E."/>
            <person name="Beissbarth J."/>
            <person name="Smith-Vaughan H."/>
        </authorList>
    </citation>
    <scope>NUCLEOTIDE SEQUENCE [LARGE SCALE GENOMIC DNA]</scope>
    <source>
        <strain evidence="1 2">ATCC 7901</strain>
    </source>
</reference>
<sequence>MGNRDITERSVKCYRNTQIIQSAKNKLKIQMTETMVFDRNSQILQMLNLRYTDNSIVSELEKKLKAADFDPYPELTPDDFEILKTSQNLTPEQRKQTIEKMGVKEFKKDRIFVQLFPQMIHHGRKTPYAEMFIVNLDYEPEHRAHWEKEQAKK</sequence>
<dbReference type="EMBL" id="MAQE01000012">
    <property type="protein sequence ID" value="OBY52548.1"/>
    <property type="molecule type" value="Genomic_DNA"/>
</dbReference>
<comment type="caution">
    <text evidence="1">The sequence shown here is derived from an EMBL/GenBank/DDBJ whole genome shotgun (WGS) entry which is preliminary data.</text>
</comment>
<evidence type="ECO:0000313" key="1">
    <source>
        <dbReference type="EMBL" id="OBY52548.1"/>
    </source>
</evidence>
<name>A0AAP7GX93_AGGAP</name>
<accession>A0AAP7GX93</accession>
<dbReference type="AlphaFoldDB" id="A0AAP7GX93"/>
<proteinExistence type="predicted"/>